<evidence type="ECO:0000313" key="3">
    <source>
        <dbReference type="Proteomes" id="UP000002497"/>
    </source>
</evidence>
<sequence length="151" mass="16381">MPVDRQSSPSPDSPSPSLRTHGRSPNQPTQTRDTNSSSREQGRRRGRGRGRGERSGNQNKTGAVVSIRGRPYCSQKCLLGLRDGGSLDPSCPNFEDHSGKPIPSHNFPSLIGRSPWVSPSDSNNTGEFPETQEGTRWGLSAIDDLAVWSTP</sequence>
<dbReference type="VEuPathDB" id="FungiDB:D8B26_005420"/>
<dbReference type="EMBL" id="GL636525">
    <property type="protein sequence ID" value="EFW13290.1"/>
    <property type="molecule type" value="Genomic_DNA"/>
</dbReference>
<feature type="compositionally biased region" description="Polar residues" evidence="1">
    <location>
        <begin position="117"/>
        <end position="126"/>
    </location>
</feature>
<dbReference type="OrthoDB" id="10644350at2759"/>
<name>E9DJV2_COCPS</name>
<evidence type="ECO:0000313" key="2">
    <source>
        <dbReference type="EMBL" id="EFW13290.1"/>
    </source>
</evidence>
<evidence type="ECO:0000256" key="1">
    <source>
        <dbReference type="SAM" id="MobiDB-lite"/>
    </source>
</evidence>
<dbReference type="Proteomes" id="UP000002497">
    <property type="component" value="Unassembled WGS sequence"/>
</dbReference>
<reference evidence="3" key="2">
    <citation type="submission" date="2010-03" db="EMBL/GenBank/DDBJ databases">
        <title>The genome sequence of Coccidioides posadasii strain Silveira.</title>
        <authorList>
            <consortium name="The Broad Institute Genome Sequencing Center for Infectious Disease"/>
            <person name="Neafsey D."/>
            <person name="Orbach M."/>
            <person name="Henn M.R."/>
            <person name="Cole G.T."/>
            <person name="Galgiani J."/>
            <person name="Gardner M.J."/>
            <person name="Kirkland T.N."/>
            <person name="Taylor J.W."/>
            <person name="Young S.K."/>
            <person name="Zeng Q."/>
            <person name="Koehrsen M."/>
            <person name="Alvarado L."/>
            <person name="Berlin A."/>
            <person name="Borenstein D."/>
            <person name="Chapman S.B."/>
            <person name="Chen Z."/>
            <person name="Engels R."/>
            <person name="Freedman E."/>
            <person name="Gellesch M."/>
            <person name="Goldberg J."/>
            <person name="Griggs A."/>
            <person name="Gujja S."/>
            <person name="Heilman E."/>
            <person name="Heiman D."/>
            <person name="Howarth C."/>
            <person name="Jen D."/>
            <person name="Larson L."/>
            <person name="Mehta T."/>
            <person name="Neiman D."/>
            <person name="Park D."/>
            <person name="Pearson M."/>
            <person name="Richards J."/>
            <person name="Roberts A."/>
            <person name="Saif S."/>
            <person name="Shea T."/>
            <person name="Shenoy N."/>
            <person name="Sisk P."/>
            <person name="Stolte C."/>
            <person name="Sykes S."/>
            <person name="Walk T."/>
            <person name="White J."/>
            <person name="Yandava C."/>
            <person name="Haas B."/>
            <person name="Nusbaum C."/>
            <person name="Birren B."/>
        </authorList>
    </citation>
    <scope>NUCLEOTIDE SEQUENCE [LARGE SCALE GENOMIC DNA]</scope>
    <source>
        <strain evidence="3">RMSCC 757 / Silveira</strain>
    </source>
</reference>
<protein>
    <submittedName>
        <fullName evidence="2">Predicted protein</fullName>
    </submittedName>
</protein>
<feature type="region of interest" description="Disordered" evidence="1">
    <location>
        <begin position="1"/>
        <end position="67"/>
    </location>
</feature>
<dbReference type="HOGENOM" id="CLU_1731297_0_0_1"/>
<feature type="compositionally biased region" description="Polar residues" evidence="1">
    <location>
        <begin position="23"/>
        <end position="34"/>
    </location>
</feature>
<dbReference type="VEuPathDB" id="FungiDB:CPSG_10101"/>
<feature type="region of interest" description="Disordered" evidence="1">
    <location>
        <begin position="92"/>
        <end position="140"/>
    </location>
</feature>
<dbReference type="AlphaFoldDB" id="E9DJV2"/>
<accession>E9DJV2</accession>
<keyword evidence="3" id="KW-1185">Reference proteome</keyword>
<dbReference type="STRING" id="443226.E9DJV2"/>
<proteinExistence type="predicted"/>
<organism evidence="3">
    <name type="scientific">Coccidioides posadasii (strain RMSCC 757 / Silveira)</name>
    <name type="common">Valley fever fungus</name>
    <dbReference type="NCBI Taxonomy" id="443226"/>
    <lineage>
        <taxon>Eukaryota</taxon>
        <taxon>Fungi</taxon>
        <taxon>Dikarya</taxon>
        <taxon>Ascomycota</taxon>
        <taxon>Pezizomycotina</taxon>
        <taxon>Eurotiomycetes</taxon>
        <taxon>Eurotiomycetidae</taxon>
        <taxon>Onygenales</taxon>
        <taxon>Onygenaceae</taxon>
        <taxon>Coccidioides</taxon>
    </lineage>
</organism>
<gene>
    <name evidence="2" type="ORF">CPSG_10101</name>
</gene>
<reference evidence="3" key="1">
    <citation type="journal article" date="2010" name="Genome Res.">
        <title>Population genomic sequencing of Coccidioides fungi reveals recent hybridization and transposon control.</title>
        <authorList>
            <person name="Neafsey D.E."/>
            <person name="Barker B.M."/>
            <person name="Sharpton T.J."/>
            <person name="Stajich J.E."/>
            <person name="Park D.J."/>
            <person name="Whiston E."/>
            <person name="Hung C.-Y."/>
            <person name="McMahan C."/>
            <person name="White J."/>
            <person name="Sykes S."/>
            <person name="Heiman D."/>
            <person name="Young S."/>
            <person name="Zeng Q."/>
            <person name="Abouelleil A."/>
            <person name="Aftuck L."/>
            <person name="Bessette D."/>
            <person name="Brown A."/>
            <person name="FitzGerald M."/>
            <person name="Lui A."/>
            <person name="Macdonald J.P."/>
            <person name="Priest M."/>
            <person name="Orbach M.J."/>
            <person name="Galgiani J.N."/>
            <person name="Kirkland T.N."/>
            <person name="Cole G.T."/>
            <person name="Birren B.W."/>
            <person name="Henn M.R."/>
            <person name="Taylor J.W."/>
            <person name="Rounsley S.D."/>
        </authorList>
    </citation>
    <scope>NUCLEOTIDE SEQUENCE [LARGE SCALE GENOMIC DNA]</scope>
    <source>
        <strain evidence="3">RMSCC 757 / Silveira</strain>
    </source>
</reference>